<dbReference type="SUPFAM" id="SSF56487">
    <property type="entry name" value="SRCR-like"/>
    <property type="match status" value="1"/>
</dbReference>
<dbReference type="Gene3D" id="3.10.250.10">
    <property type="entry name" value="SRCR-like domain"/>
    <property type="match status" value="1"/>
</dbReference>
<evidence type="ECO:0000259" key="3">
    <source>
        <dbReference type="PROSITE" id="PS50287"/>
    </source>
</evidence>
<evidence type="ECO:0000256" key="2">
    <source>
        <dbReference type="PROSITE-ProRule" id="PRU00196"/>
    </source>
</evidence>
<reference evidence="4" key="1">
    <citation type="journal article" date="2019" name="bioRxiv">
        <title>The Genome of the Zebra Mussel, Dreissena polymorpha: A Resource for Invasive Species Research.</title>
        <authorList>
            <person name="McCartney M.A."/>
            <person name="Auch B."/>
            <person name="Kono T."/>
            <person name="Mallez S."/>
            <person name="Zhang Y."/>
            <person name="Obille A."/>
            <person name="Becker A."/>
            <person name="Abrahante J.E."/>
            <person name="Garbe J."/>
            <person name="Badalamenti J.P."/>
            <person name="Herman A."/>
            <person name="Mangelson H."/>
            <person name="Liachko I."/>
            <person name="Sullivan S."/>
            <person name="Sone E.D."/>
            <person name="Koren S."/>
            <person name="Silverstein K.A.T."/>
            <person name="Beckman K.B."/>
            <person name="Gohl D.M."/>
        </authorList>
    </citation>
    <scope>NUCLEOTIDE SEQUENCE</scope>
    <source>
        <strain evidence="4">Duluth1</strain>
        <tissue evidence="4">Whole animal</tissue>
    </source>
</reference>
<gene>
    <name evidence="4" type="ORF">DPMN_009045</name>
</gene>
<proteinExistence type="predicted"/>
<evidence type="ECO:0000313" key="5">
    <source>
        <dbReference type="Proteomes" id="UP000828390"/>
    </source>
</evidence>
<keyword evidence="5" id="KW-1185">Reference proteome</keyword>
<evidence type="ECO:0000256" key="1">
    <source>
        <dbReference type="ARBA" id="ARBA00023157"/>
    </source>
</evidence>
<organism evidence="4 5">
    <name type="scientific">Dreissena polymorpha</name>
    <name type="common">Zebra mussel</name>
    <name type="synonym">Mytilus polymorpha</name>
    <dbReference type="NCBI Taxonomy" id="45954"/>
    <lineage>
        <taxon>Eukaryota</taxon>
        <taxon>Metazoa</taxon>
        <taxon>Spiralia</taxon>
        <taxon>Lophotrochozoa</taxon>
        <taxon>Mollusca</taxon>
        <taxon>Bivalvia</taxon>
        <taxon>Autobranchia</taxon>
        <taxon>Heteroconchia</taxon>
        <taxon>Euheterodonta</taxon>
        <taxon>Imparidentia</taxon>
        <taxon>Neoheterodontei</taxon>
        <taxon>Myida</taxon>
        <taxon>Dreissenoidea</taxon>
        <taxon>Dreissenidae</taxon>
        <taxon>Dreissena</taxon>
    </lineage>
</organism>
<dbReference type="InterPro" id="IPR001190">
    <property type="entry name" value="SRCR"/>
</dbReference>
<protein>
    <recommendedName>
        <fullName evidence="3">SRCR domain-containing protein</fullName>
    </recommendedName>
</protein>
<keyword evidence="1" id="KW-1015">Disulfide bond</keyword>
<name>A0A9D4N1L8_DREPO</name>
<accession>A0A9D4N1L8</accession>
<dbReference type="GO" id="GO:0016020">
    <property type="term" value="C:membrane"/>
    <property type="evidence" value="ECO:0007669"/>
    <property type="project" value="InterPro"/>
</dbReference>
<dbReference type="PROSITE" id="PS50287">
    <property type="entry name" value="SRCR_2"/>
    <property type="match status" value="1"/>
</dbReference>
<dbReference type="AlphaFoldDB" id="A0A9D4N1L8"/>
<comment type="caution">
    <text evidence="4">The sequence shown here is derived from an EMBL/GenBank/DDBJ whole genome shotgun (WGS) entry which is preliminary data.</text>
</comment>
<dbReference type="InterPro" id="IPR036772">
    <property type="entry name" value="SRCR-like_dom_sf"/>
</dbReference>
<comment type="caution">
    <text evidence="2">Lacks conserved residue(s) required for the propagation of feature annotation.</text>
</comment>
<evidence type="ECO:0000313" key="4">
    <source>
        <dbReference type="EMBL" id="KAH3885057.1"/>
    </source>
</evidence>
<dbReference type="EMBL" id="JAIWYP010000001">
    <property type="protein sequence ID" value="KAH3885057.1"/>
    <property type="molecule type" value="Genomic_DNA"/>
</dbReference>
<reference evidence="4" key="2">
    <citation type="submission" date="2020-11" db="EMBL/GenBank/DDBJ databases">
        <authorList>
            <person name="McCartney M.A."/>
            <person name="Auch B."/>
            <person name="Kono T."/>
            <person name="Mallez S."/>
            <person name="Becker A."/>
            <person name="Gohl D.M."/>
            <person name="Silverstein K.A.T."/>
            <person name="Koren S."/>
            <person name="Bechman K.B."/>
            <person name="Herman A."/>
            <person name="Abrahante J.E."/>
            <person name="Garbe J."/>
        </authorList>
    </citation>
    <scope>NUCLEOTIDE SEQUENCE</scope>
    <source>
        <strain evidence="4">Duluth1</strain>
        <tissue evidence="4">Whole animal</tissue>
    </source>
</reference>
<sequence length="71" mass="7919">MWEEYAVRDARFVGGVGLYDGVVEVLVGDTWGLVCGYAYSNSRYYYSQGGHVFCNMKGLRHSCCLGRVLLA</sequence>
<dbReference type="Proteomes" id="UP000828390">
    <property type="component" value="Unassembled WGS sequence"/>
</dbReference>
<feature type="domain" description="SRCR" evidence="3">
    <location>
        <begin position="10"/>
        <end position="58"/>
    </location>
</feature>